<dbReference type="Gene3D" id="3.40.50.300">
    <property type="entry name" value="P-loop containing nucleotide triphosphate hydrolases"/>
    <property type="match status" value="3"/>
</dbReference>
<keyword evidence="4" id="KW-0677">Repeat</keyword>
<dbReference type="Pfam" id="PF01580">
    <property type="entry name" value="FtsK_SpoIIIE"/>
    <property type="match status" value="3"/>
</dbReference>
<dbReference type="Proteomes" id="UP000316196">
    <property type="component" value="Unassembled WGS sequence"/>
</dbReference>
<feature type="compositionally biased region" description="Low complexity" evidence="10">
    <location>
        <begin position="776"/>
        <end position="789"/>
    </location>
</feature>
<dbReference type="InterPro" id="IPR002543">
    <property type="entry name" value="FtsK_dom"/>
</dbReference>
<dbReference type="GO" id="GO:0003677">
    <property type="term" value="F:DNA binding"/>
    <property type="evidence" value="ECO:0007669"/>
    <property type="project" value="InterPro"/>
</dbReference>
<keyword evidence="7 11" id="KW-1133">Transmembrane helix</keyword>
<gene>
    <name evidence="13" type="ORF">FB460_1209</name>
</gene>
<evidence type="ECO:0000256" key="2">
    <source>
        <dbReference type="ARBA" id="ARBA00022475"/>
    </source>
</evidence>
<evidence type="ECO:0000256" key="5">
    <source>
        <dbReference type="ARBA" id="ARBA00022741"/>
    </source>
</evidence>
<keyword evidence="2" id="KW-1003">Cell membrane</keyword>
<reference evidence="13 14" key="1">
    <citation type="submission" date="2019-06" db="EMBL/GenBank/DDBJ databases">
        <title>Sequencing the genomes of 1000 actinobacteria strains.</title>
        <authorList>
            <person name="Klenk H.-P."/>
        </authorList>
    </citation>
    <scope>NUCLEOTIDE SEQUENCE [LARGE SCALE GENOMIC DNA]</scope>
    <source>
        <strain evidence="13 14">DSM 8251</strain>
    </source>
</reference>
<dbReference type="InterPro" id="IPR027417">
    <property type="entry name" value="P-loop_NTPase"/>
</dbReference>
<evidence type="ECO:0000313" key="13">
    <source>
        <dbReference type="EMBL" id="TQL63397.1"/>
    </source>
</evidence>
<feature type="region of interest" description="Disordered" evidence="10">
    <location>
        <begin position="1"/>
        <end position="35"/>
    </location>
</feature>
<feature type="region of interest" description="Disordered" evidence="10">
    <location>
        <begin position="746"/>
        <end position="765"/>
    </location>
</feature>
<feature type="binding site" evidence="9">
    <location>
        <begin position="897"/>
        <end position="904"/>
    </location>
    <ligand>
        <name>ATP</name>
        <dbReference type="ChEBI" id="CHEBI:30616"/>
    </ligand>
</feature>
<dbReference type="RefSeq" id="WP_246044253.1">
    <property type="nucleotide sequence ID" value="NZ_BAAAMD010000002.1"/>
</dbReference>
<feature type="region of interest" description="Disordered" evidence="10">
    <location>
        <begin position="402"/>
        <end position="443"/>
    </location>
</feature>
<proteinExistence type="predicted"/>
<evidence type="ECO:0000259" key="12">
    <source>
        <dbReference type="PROSITE" id="PS50901"/>
    </source>
</evidence>
<evidence type="ECO:0000256" key="1">
    <source>
        <dbReference type="ARBA" id="ARBA00004651"/>
    </source>
</evidence>
<organism evidence="13 14">
    <name type="scientific">Propioniferax innocua</name>
    <dbReference type="NCBI Taxonomy" id="1753"/>
    <lineage>
        <taxon>Bacteria</taxon>
        <taxon>Bacillati</taxon>
        <taxon>Actinomycetota</taxon>
        <taxon>Actinomycetes</taxon>
        <taxon>Propionibacteriales</taxon>
        <taxon>Propionibacteriaceae</taxon>
        <taxon>Propioniferax</taxon>
    </lineage>
</organism>
<keyword evidence="8 11" id="KW-0472">Membrane</keyword>
<dbReference type="GO" id="GO:0005886">
    <property type="term" value="C:plasma membrane"/>
    <property type="evidence" value="ECO:0007669"/>
    <property type="project" value="UniProtKB-SubCell"/>
</dbReference>
<protein>
    <submittedName>
        <fullName evidence="13">S-DNA-T family DNA segregation ATPase FtsK/SpoIIIE</fullName>
    </submittedName>
</protein>
<evidence type="ECO:0000256" key="4">
    <source>
        <dbReference type="ARBA" id="ARBA00022737"/>
    </source>
</evidence>
<dbReference type="NCBIfam" id="TIGR03924">
    <property type="entry name" value="T7SS_EccC_a"/>
    <property type="match status" value="1"/>
</dbReference>
<evidence type="ECO:0000256" key="6">
    <source>
        <dbReference type="ARBA" id="ARBA00022840"/>
    </source>
</evidence>
<keyword evidence="6 9" id="KW-0067">ATP-binding</keyword>
<feature type="region of interest" description="Disordered" evidence="10">
    <location>
        <begin position="707"/>
        <end position="732"/>
    </location>
</feature>
<evidence type="ECO:0000313" key="14">
    <source>
        <dbReference type="Proteomes" id="UP000316196"/>
    </source>
</evidence>
<dbReference type="NCBIfam" id="TIGR03925">
    <property type="entry name" value="T7SS_EccC_b"/>
    <property type="match status" value="1"/>
</dbReference>
<feature type="domain" description="FtsK" evidence="12">
    <location>
        <begin position="1168"/>
        <end position="1353"/>
    </location>
</feature>
<sequence length="1388" mass="151387">MATKEFTRPRRADGPKMPRGDVLLESPPEIPPAKSGGNFRNVLMMLPMLAGAGAMAMMMTSGGGGRGPLGAVMGGMYGISMLGMMVTQMGRGNDEQAQQLDMERRNYFRYLGQMRERVRETADEQRKATMWIHPDPDGLWAIAGTRRMWERRVADDDFASIRVALGQQAFVQRIMPPESKPIDDLEPLTVGALRRFMATHRRVPTMPISVDVRSYERVIITGDADRARRLGYAMVTQLATWHAPSDLRLLFCIDRDRADAWEWAKWLPHTQHPDRLDGLGTARLIATDSAELGRLAEGATGTMKEDPPAQVVVVGDGIEGLNVAQFAGPNTRATSIHISEGDAPRRINARTVVLHVNEAGHLTVHLRRETGVRASDIGPADQIPMVSAEMAARALAGWRMPDKVTETDDGPAEETVTVEEPKDWPTQLGVPDPTAVDTNQAWRPRSLHDRLRISIGNSPTGQPVELDIKEAAMNGMGPHGLCIGATGSGKSEFLRTLVLGLAMTHPPDQLNYVLVDFKGGATFAGLDELPHTSAVITNLEGELSLVDRMQDAIGGELDRRMEVLAQANAALKNRDIKNREEYEAARQDGADLEPMPSLFIVVDEFSELLTARPEFIDLFIQIGRIGRSIGVHLLLASQRLEEGKLRGLDTFLSYRVALRTFSAAESRTVIGVPDAYELPSAPGNGYLKYDTSSMAQFKAAYVSGPWKPTAPSTRAQPHRFTEDLDEPSGESTWVPPVLEFTAGYQPEVEPPEPELLEPVAPTDRTGIPELDAALAEADRGAAQQSAASRRPSRADDDAEEETLLSMVVGQLVGQGWPAHKVWLPPLDDPLSMDRLLQETLGEGGRLTTGPRGLNVVDNRVQGRLSAPVALVDRPRQQRRDPLWLDYSGAGGNLAVAGGPQAGKSTGLRASIAGMALTHTPAEVGFYVLDFGGGAMMSLRDLPHVGSVCGRLDVDRVKRTVAEFTSLLAQREEAFLELGVESMRAYRRGRADGSIPPDRFPADVFLVVDGWQTIKDEFMDLDPSITQIAQRGLGFGLHVWVSVNKWQELRMAIRDQFQSRLELKLGDAFDSEFNRKWQANVPAGRPGRGINPEGLHMLVGIPRADGSDDVESLADGVKDFVASSKQAWQGPKAAGVRMLPHDLAPSELPPITWDENDKSIPIAIDELQLEPVWFDTAAEPHMVLYGAPESGKSTVIRTVLQGIAARYTPDEARVFLLDYRRSHLGLLPDDMLLSYAASEAAAKQVGSDLGEALRSRLPGADVSQQALRDRSWWSGMDVFVVADDYELVATGMGNPLQPLFDLVSQARDIGLHIILARGMGGAGRAGFSDQIISRMRDQQSPGLIMSGSKEEGALLGGVKPSPLPPGRGTWVTRHGNVLIQTVNTPDPEA</sequence>
<evidence type="ECO:0000256" key="9">
    <source>
        <dbReference type="PROSITE-ProRule" id="PRU00289"/>
    </source>
</evidence>
<feature type="binding site" evidence="9">
    <location>
        <begin position="484"/>
        <end position="491"/>
    </location>
    <ligand>
        <name>ATP</name>
        <dbReference type="ChEBI" id="CHEBI:30616"/>
    </ligand>
</feature>
<dbReference type="PANTHER" id="PTHR22683">
    <property type="entry name" value="SPORULATION PROTEIN RELATED"/>
    <property type="match status" value="1"/>
</dbReference>
<feature type="region of interest" description="Disordered" evidence="10">
    <location>
        <begin position="776"/>
        <end position="798"/>
    </location>
</feature>
<comment type="subcellular location">
    <subcellularLocation>
        <location evidence="1">Cell membrane</location>
        <topology evidence="1">Multi-pass membrane protein</topology>
    </subcellularLocation>
</comment>
<feature type="domain" description="FtsK" evidence="12">
    <location>
        <begin position="879"/>
        <end position="1071"/>
    </location>
</feature>
<evidence type="ECO:0000256" key="8">
    <source>
        <dbReference type="ARBA" id="ARBA00023136"/>
    </source>
</evidence>
<dbReference type="PANTHER" id="PTHR22683:SF1">
    <property type="entry name" value="TYPE VII SECRETION SYSTEM PROTEIN ESSC"/>
    <property type="match status" value="1"/>
</dbReference>
<dbReference type="InterPro" id="IPR023837">
    <property type="entry name" value="EccCb-like_Actinobacteria"/>
</dbReference>
<feature type="domain" description="FtsK" evidence="12">
    <location>
        <begin position="461"/>
        <end position="667"/>
    </location>
</feature>
<evidence type="ECO:0000256" key="3">
    <source>
        <dbReference type="ARBA" id="ARBA00022692"/>
    </source>
</evidence>
<comment type="caution">
    <text evidence="13">The sequence shown here is derived from an EMBL/GenBank/DDBJ whole genome shotgun (WGS) entry which is preliminary data.</text>
</comment>
<accession>A0A542ZSV6</accession>
<feature type="binding site" evidence="9">
    <location>
        <begin position="1185"/>
        <end position="1192"/>
    </location>
    <ligand>
        <name>ATP</name>
        <dbReference type="ChEBI" id="CHEBI:30616"/>
    </ligand>
</feature>
<keyword evidence="3 11" id="KW-0812">Transmembrane</keyword>
<dbReference type="PROSITE" id="PS50901">
    <property type="entry name" value="FTSK"/>
    <property type="match status" value="3"/>
</dbReference>
<keyword evidence="5 9" id="KW-0547">Nucleotide-binding</keyword>
<evidence type="ECO:0000256" key="10">
    <source>
        <dbReference type="SAM" id="MobiDB-lite"/>
    </source>
</evidence>
<evidence type="ECO:0000256" key="7">
    <source>
        <dbReference type="ARBA" id="ARBA00022989"/>
    </source>
</evidence>
<dbReference type="InterPro" id="IPR023836">
    <property type="entry name" value="EccCa-like_Actinobacteria"/>
</dbReference>
<feature type="compositionally biased region" description="Basic and acidic residues" evidence="10">
    <location>
        <begin position="1"/>
        <end position="19"/>
    </location>
</feature>
<dbReference type="GO" id="GO:0005524">
    <property type="term" value="F:ATP binding"/>
    <property type="evidence" value="ECO:0007669"/>
    <property type="project" value="UniProtKB-UniRule"/>
</dbReference>
<dbReference type="InterPro" id="IPR050206">
    <property type="entry name" value="FtsK/SpoIIIE/SftA"/>
</dbReference>
<dbReference type="SUPFAM" id="SSF52540">
    <property type="entry name" value="P-loop containing nucleoside triphosphate hydrolases"/>
    <property type="match status" value="3"/>
</dbReference>
<evidence type="ECO:0000256" key="11">
    <source>
        <dbReference type="SAM" id="Phobius"/>
    </source>
</evidence>
<keyword evidence="14" id="KW-1185">Reference proteome</keyword>
<name>A0A542ZSV6_9ACTN</name>
<dbReference type="EMBL" id="VFOR01000001">
    <property type="protein sequence ID" value="TQL63397.1"/>
    <property type="molecule type" value="Genomic_DNA"/>
</dbReference>
<feature type="transmembrane region" description="Helical" evidence="11">
    <location>
        <begin position="42"/>
        <end position="60"/>
    </location>
</feature>